<protein>
    <submittedName>
        <fullName evidence="1">Uncharacterized protein</fullName>
    </submittedName>
</protein>
<evidence type="ECO:0000313" key="1">
    <source>
        <dbReference type="EMBL" id="KAH7130702.1"/>
    </source>
</evidence>
<dbReference type="EMBL" id="JAGMWT010000004">
    <property type="protein sequence ID" value="KAH7130702.1"/>
    <property type="molecule type" value="Genomic_DNA"/>
</dbReference>
<dbReference type="Proteomes" id="UP000700596">
    <property type="component" value="Unassembled WGS sequence"/>
</dbReference>
<name>A0A9P9E4Q7_9PLEO</name>
<sequence>MCLSSPLTKVLPCLVVHSHIPSHLSDTHPPLIPPWLQPVNPSIYQIYQRPNRVPYEQPHFSSPSPSLLLAFPGSTRRISLAYTPCYASCLSISPQPRYHRTSRLHPNNQVYATSSSRLVACANALLCCADRAGADISCPKSIVPCFPSFFSTTLHNHLEKWQGISHAHHHHHHHHHLDPSSAWLDRSIMSQLLAILYASDLGSGPRMSCLPCMRTVTPHINIKYHAVKICHELSHYMPRRVEYMLCMCV</sequence>
<proteinExistence type="predicted"/>
<keyword evidence="2" id="KW-1185">Reference proteome</keyword>
<comment type="caution">
    <text evidence="1">The sequence shown here is derived from an EMBL/GenBank/DDBJ whole genome shotgun (WGS) entry which is preliminary data.</text>
</comment>
<accession>A0A9P9E4Q7</accession>
<dbReference type="AlphaFoldDB" id="A0A9P9E4Q7"/>
<evidence type="ECO:0000313" key="2">
    <source>
        <dbReference type="Proteomes" id="UP000700596"/>
    </source>
</evidence>
<reference evidence="1" key="1">
    <citation type="journal article" date="2021" name="Nat. Commun.">
        <title>Genetic determinants of endophytism in the Arabidopsis root mycobiome.</title>
        <authorList>
            <person name="Mesny F."/>
            <person name="Miyauchi S."/>
            <person name="Thiergart T."/>
            <person name="Pickel B."/>
            <person name="Atanasova L."/>
            <person name="Karlsson M."/>
            <person name="Huettel B."/>
            <person name="Barry K.W."/>
            <person name="Haridas S."/>
            <person name="Chen C."/>
            <person name="Bauer D."/>
            <person name="Andreopoulos W."/>
            <person name="Pangilinan J."/>
            <person name="LaButti K."/>
            <person name="Riley R."/>
            <person name="Lipzen A."/>
            <person name="Clum A."/>
            <person name="Drula E."/>
            <person name="Henrissat B."/>
            <person name="Kohler A."/>
            <person name="Grigoriev I.V."/>
            <person name="Martin F.M."/>
            <person name="Hacquard S."/>
        </authorList>
    </citation>
    <scope>NUCLEOTIDE SEQUENCE</scope>
    <source>
        <strain evidence="1">MPI-CAGE-CH-0243</strain>
    </source>
</reference>
<organism evidence="1 2">
    <name type="scientific">Dendryphion nanum</name>
    <dbReference type="NCBI Taxonomy" id="256645"/>
    <lineage>
        <taxon>Eukaryota</taxon>
        <taxon>Fungi</taxon>
        <taxon>Dikarya</taxon>
        <taxon>Ascomycota</taxon>
        <taxon>Pezizomycotina</taxon>
        <taxon>Dothideomycetes</taxon>
        <taxon>Pleosporomycetidae</taxon>
        <taxon>Pleosporales</taxon>
        <taxon>Torulaceae</taxon>
        <taxon>Dendryphion</taxon>
    </lineage>
</organism>
<gene>
    <name evidence="1" type="ORF">B0J11DRAFT_259435</name>
</gene>